<dbReference type="InterPro" id="IPR009057">
    <property type="entry name" value="Homeodomain-like_sf"/>
</dbReference>
<dbReference type="PROSITE" id="PS00688">
    <property type="entry name" value="SIGMA54_INTERACT_3"/>
    <property type="match status" value="1"/>
</dbReference>
<gene>
    <name evidence="9" type="ORF">ACFSUS_21035</name>
</gene>
<proteinExistence type="predicted"/>
<evidence type="ECO:0000256" key="4">
    <source>
        <dbReference type="ARBA" id="ARBA00023125"/>
    </source>
</evidence>
<evidence type="ECO:0000256" key="1">
    <source>
        <dbReference type="ARBA" id="ARBA00022741"/>
    </source>
</evidence>
<dbReference type="Pfam" id="PF02954">
    <property type="entry name" value="HTH_8"/>
    <property type="match status" value="1"/>
</dbReference>
<dbReference type="RefSeq" id="WP_381525735.1">
    <property type="nucleotide sequence ID" value="NZ_JBHULN010000015.1"/>
</dbReference>
<dbReference type="SUPFAM" id="SSF52540">
    <property type="entry name" value="P-loop containing nucleoside triphosphate hydrolases"/>
    <property type="match status" value="1"/>
</dbReference>
<dbReference type="InterPro" id="IPR025943">
    <property type="entry name" value="Sigma_54_int_dom_ATP-bd_2"/>
</dbReference>
<dbReference type="InterPro" id="IPR002197">
    <property type="entry name" value="HTH_Fis"/>
</dbReference>
<dbReference type="Pfam" id="PF00158">
    <property type="entry name" value="Sigma54_activat"/>
    <property type="match status" value="1"/>
</dbReference>
<dbReference type="PROSITE" id="PS50045">
    <property type="entry name" value="SIGMA54_INTERACT_4"/>
    <property type="match status" value="1"/>
</dbReference>
<accession>A0ABW5M834</accession>
<keyword evidence="10" id="KW-1185">Reference proteome</keyword>
<dbReference type="InterPro" id="IPR011006">
    <property type="entry name" value="CheY-like_superfamily"/>
</dbReference>
<keyword evidence="2" id="KW-0067">ATP-binding</keyword>
<evidence type="ECO:0000256" key="6">
    <source>
        <dbReference type="PROSITE-ProRule" id="PRU00169"/>
    </source>
</evidence>
<evidence type="ECO:0000256" key="2">
    <source>
        <dbReference type="ARBA" id="ARBA00022840"/>
    </source>
</evidence>
<dbReference type="CDD" id="cd00156">
    <property type="entry name" value="REC"/>
    <property type="match status" value="1"/>
</dbReference>
<dbReference type="Gene3D" id="1.10.10.60">
    <property type="entry name" value="Homeodomain-like"/>
    <property type="match status" value="1"/>
</dbReference>
<dbReference type="Pfam" id="PF00072">
    <property type="entry name" value="Response_reg"/>
    <property type="match status" value="1"/>
</dbReference>
<organism evidence="9 10">
    <name type="scientific">Spirosoma soli</name>
    <dbReference type="NCBI Taxonomy" id="1770529"/>
    <lineage>
        <taxon>Bacteria</taxon>
        <taxon>Pseudomonadati</taxon>
        <taxon>Bacteroidota</taxon>
        <taxon>Cytophagia</taxon>
        <taxon>Cytophagales</taxon>
        <taxon>Cytophagaceae</taxon>
        <taxon>Spirosoma</taxon>
    </lineage>
</organism>
<dbReference type="PROSITE" id="PS00676">
    <property type="entry name" value="SIGMA54_INTERACT_2"/>
    <property type="match status" value="1"/>
</dbReference>
<protein>
    <submittedName>
        <fullName evidence="9">Sigma-54-dependent transcriptional regulator</fullName>
    </submittedName>
</protein>
<dbReference type="PANTHER" id="PTHR32071:SF113">
    <property type="entry name" value="ALGINATE BIOSYNTHESIS TRANSCRIPTIONAL REGULATORY PROTEIN ALGB"/>
    <property type="match status" value="1"/>
</dbReference>
<evidence type="ECO:0000256" key="5">
    <source>
        <dbReference type="ARBA" id="ARBA00023163"/>
    </source>
</evidence>
<name>A0ABW5M834_9BACT</name>
<dbReference type="PROSITE" id="PS50110">
    <property type="entry name" value="RESPONSE_REGULATORY"/>
    <property type="match status" value="1"/>
</dbReference>
<comment type="caution">
    <text evidence="9">The sequence shown here is derived from an EMBL/GenBank/DDBJ whole genome shotgun (WGS) entry which is preliminary data.</text>
</comment>
<evidence type="ECO:0000313" key="9">
    <source>
        <dbReference type="EMBL" id="MFD2573140.1"/>
    </source>
</evidence>
<dbReference type="PRINTS" id="PR01590">
    <property type="entry name" value="HTHFIS"/>
</dbReference>
<feature type="domain" description="Response regulatory" evidence="8">
    <location>
        <begin position="11"/>
        <end position="130"/>
    </location>
</feature>
<dbReference type="InterPro" id="IPR002078">
    <property type="entry name" value="Sigma_54_int"/>
</dbReference>
<dbReference type="InterPro" id="IPR003593">
    <property type="entry name" value="AAA+_ATPase"/>
</dbReference>
<dbReference type="Gene3D" id="3.40.50.300">
    <property type="entry name" value="P-loop containing nucleotide triphosphate hydrolases"/>
    <property type="match status" value="1"/>
</dbReference>
<dbReference type="Pfam" id="PF25601">
    <property type="entry name" value="AAA_lid_14"/>
    <property type="match status" value="1"/>
</dbReference>
<evidence type="ECO:0000313" key="10">
    <source>
        <dbReference type="Proteomes" id="UP001597469"/>
    </source>
</evidence>
<dbReference type="Proteomes" id="UP001597469">
    <property type="component" value="Unassembled WGS sequence"/>
</dbReference>
<feature type="modified residue" description="4-aspartylphosphate" evidence="6">
    <location>
        <position position="60"/>
    </location>
</feature>
<dbReference type="SUPFAM" id="SSF46689">
    <property type="entry name" value="Homeodomain-like"/>
    <property type="match status" value="1"/>
</dbReference>
<keyword evidence="3" id="KW-0805">Transcription regulation</keyword>
<dbReference type="InterPro" id="IPR027417">
    <property type="entry name" value="P-loop_NTPase"/>
</dbReference>
<dbReference type="Gene3D" id="1.10.8.60">
    <property type="match status" value="1"/>
</dbReference>
<dbReference type="Gene3D" id="3.40.50.2300">
    <property type="match status" value="1"/>
</dbReference>
<dbReference type="InterPro" id="IPR001789">
    <property type="entry name" value="Sig_transdc_resp-reg_receiver"/>
</dbReference>
<dbReference type="EMBL" id="JBHULN010000015">
    <property type="protein sequence ID" value="MFD2573140.1"/>
    <property type="molecule type" value="Genomic_DNA"/>
</dbReference>
<keyword evidence="4" id="KW-0238">DNA-binding</keyword>
<evidence type="ECO:0000256" key="3">
    <source>
        <dbReference type="ARBA" id="ARBA00023015"/>
    </source>
</evidence>
<dbReference type="InterPro" id="IPR025944">
    <property type="entry name" value="Sigma_54_int_dom_CS"/>
</dbReference>
<dbReference type="InterPro" id="IPR058031">
    <property type="entry name" value="AAA_lid_NorR"/>
</dbReference>
<evidence type="ECO:0000259" key="8">
    <source>
        <dbReference type="PROSITE" id="PS50110"/>
    </source>
</evidence>
<dbReference type="CDD" id="cd00009">
    <property type="entry name" value="AAA"/>
    <property type="match status" value="1"/>
</dbReference>
<reference evidence="10" key="1">
    <citation type="journal article" date="2019" name="Int. J. Syst. Evol. Microbiol.">
        <title>The Global Catalogue of Microorganisms (GCM) 10K type strain sequencing project: providing services to taxonomists for standard genome sequencing and annotation.</title>
        <authorList>
            <consortium name="The Broad Institute Genomics Platform"/>
            <consortium name="The Broad Institute Genome Sequencing Center for Infectious Disease"/>
            <person name="Wu L."/>
            <person name="Ma J."/>
        </authorList>
    </citation>
    <scope>NUCLEOTIDE SEQUENCE [LARGE SCALE GENOMIC DNA]</scope>
    <source>
        <strain evidence="10">KCTC 42805</strain>
    </source>
</reference>
<dbReference type="SUPFAM" id="SSF52172">
    <property type="entry name" value="CheY-like"/>
    <property type="match status" value="1"/>
</dbReference>
<dbReference type="SMART" id="SM00448">
    <property type="entry name" value="REC"/>
    <property type="match status" value="1"/>
</dbReference>
<dbReference type="PANTHER" id="PTHR32071">
    <property type="entry name" value="TRANSCRIPTIONAL REGULATORY PROTEIN"/>
    <property type="match status" value="1"/>
</dbReference>
<dbReference type="SMART" id="SM00382">
    <property type="entry name" value="AAA"/>
    <property type="match status" value="1"/>
</dbReference>
<keyword evidence="5" id="KW-0804">Transcription</keyword>
<keyword evidence="1" id="KW-0547">Nucleotide-binding</keyword>
<sequence>MSAQPHLKKAAILLVDDDPDVLLSMALLLRPLVATVRTEKNPERLPNLLKQERFDLILLDMNYQSMVNTGNEGLYWISQVRKLAPQAAVVMLTAYADIDLAVRALKDGASDFVVKPWRNEKLLDSLEEVLGRRQARDGTSLPRHARPSVSVSPLIGESEAMQSLRYTIEKIAPTDANILILGENGTGKDVVARLIHQQSNRTHEPFVAVDLGALPETLFESELFGYQKGAFTDARQDRPGRFETAHTGTLFLDEVGNVPLPQQAKLLSVLQNRQVVRLGSTIPVAVDVRVVSATNMPIYQMATENRFRKDLIYRLNTLELTLPPLRERGDDVLLLARHFLTLYAEKYSKPVPQLEGRALTRLKNYGFPGNVRELQHAMERAVIMAEADVLRPEDLFFSPVETVPPAEQTTRLAELEKSTINKVIEKHHGNITKAAKELGITRMALYRRLDKYDS</sequence>
<keyword evidence="6" id="KW-0597">Phosphoprotein</keyword>
<feature type="domain" description="Sigma-54 factor interaction" evidence="7">
    <location>
        <begin position="154"/>
        <end position="383"/>
    </location>
</feature>
<evidence type="ECO:0000259" key="7">
    <source>
        <dbReference type="PROSITE" id="PS50045"/>
    </source>
</evidence>